<feature type="region of interest" description="Disordered" evidence="1">
    <location>
        <begin position="1"/>
        <end position="23"/>
    </location>
</feature>
<dbReference type="InterPro" id="IPR013830">
    <property type="entry name" value="SGNH_hydro"/>
</dbReference>
<dbReference type="AlphaFoldDB" id="A0A087E2J2"/>
<protein>
    <submittedName>
        <fullName evidence="3">GDSL-like Lipase/Acylhydrolase family</fullName>
    </submittedName>
</protein>
<evidence type="ECO:0000313" key="3">
    <source>
        <dbReference type="EMBL" id="KFJ01993.1"/>
    </source>
</evidence>
<feature type="compositionally biased region" description="Low complexity" evidence="1">
    <location>
        <begin position="1"/>
        <end position="18"/>
    </location>
</feature>
<dbReference type="RefSeq" id="WP_081666372.1">
    <property type="nucleotide sequence ID" value="NZ_JGZT01000007.1"/>
</dbReference>
<dbReference type="InterPro" id="IPR036514">
    <property type="entry name" value="SGNH_hydro_sf"/>
</dbReference>
<reference evidence="3 4" key="1">
    <citation type="submission" date="2014-03" db="EMBL/GenBank/DDBJ databases">
        <title>Genomics of Bifidobacteria.</title>
        <authorList>
            <person name="Ventura M."/>
            <person name="Milani C."/>
            <person name="Lugli G.A."/>
        </authorList>
    </citation>
    <scope>NUCLEOTIDE SEQUENCE [LARGE SCALE GENOMIC DNA]</scope>
    <source>
        <strain evidence="3 4">LMG 21395</strain>
    </source>
</reference>
<feature type="domain" description="SGNH hydrolase-type esterase" evidence="2">
    <location>
        <begin position="70"/>
        <end position="241"/>
    </location>
</feature>
<dbReference type="Proteomes" id="UP000029003">
    <property type="component" value="Unassembled WGS sequence"/>
</dbReference>
<dbReference type="CDD" id="cd00229">
    <property type="entry name" value="SGNH_hydrolase"/>
    <property type="match status" value="1"/>
</dbReference>
<evidence type="ECO:0000313" key="4">
    <source>
        <dbReference type="Proteomes" id="UP000029003"/>
    </source>
</evidence>
<organism evidence="3 4">
    <name type="scientific">Bifidobacterium thermacidophilum subsp. thermacidophilum</name>
    <dbReference type="NCBI Taxonomy" id="79262"/>
    <lineage>
        <taxon>Bacteria</taxon>
        <taxon>Bacillati</taxon>
        <taxon>Actinomycetota</taxon>
        <taxon>Actinomycetes</taxon>
        <taxon>Bifidobacteriales</taxon>
        <taxon>Bifidobacteriaceae</taxon>
        <taxon>Bifidobacterium</taxon>
    </lineage>
</organism>
<keyword evidence="3" id="KW-0378">Hydrolase</keyword>
<dbReference type="EMBL" id="JGZT01000007">
    <property type="protein sequence ID" value="KFJ01993.1"/>
    <property type="molecule type" value="Genomic_DNA"/>
</dbReference>
<dbReference type="OrthoDB" id="2394030at2"/>
<evidence type="ECO:0000256" key="1">
    <source>
        <dbReference type="SAM" id="MobiDB-lite"/>
    </source>
</evidence>
<accession>A0A087E2J2</accession>
<dbReference type="SUPFAM" id="SSF52266">
    <property type="entry name" value="SGNH hydrolase"/>
    <property type="match status" value="1"/>
</dbReference>
<dbReference type="Pfam" id="PF13472">
    <property type="entry name" value="Lipase_GDSL_2"/>
    <property type="match status" value="1"/>
</dbReference>
<dbReference type="Gene3D" id="3.40.50.1110">
    <property type="entry name" value="SGNH hydrolase"/>
    <property type="match status" value="1"/>
</dbReference>
<proteinExistence type="predicted"/>
<gene>
    <name evidence="3" type="ORF">THER5_0166</name>
</gene>
<evidence type="ECO:0000259" key="2">
    <source>
        <dbReference type="Pfam" id="PF13472"/>
    </source>
</evidence>
<comment type="caution">
    <text evidence="3">The sequence shown here is derived from an EMBL/GenBank/DDBJ whole genome shotgun (WGS) entry which is preliminary data.</text>
</comment>
<dbReference type="GO" id="GO:0016787">
    <property type="term" value="F:hydrolase activity"/>
    <property type="evidence" value="ECO:0007669"/>
    <property type="project" value="UniProtKB-KW"/>
</dbReference>
<sequence>MTTKTTPATPASAAQVQAGHATQPSQAIITYPAELHPGTDGQPGNATAYDFSAIKPIPAPPWAGKTLGILGSSVAYGACSLADGPGEYIARRLDMRLAKEAVSGTTLADLDDGSYVHRLDTRLPASLPIDLFICQLSTNDASHDVPLGDAGETDTHTVAGALNHIVAMVRGRWDCPLVFFTGARFDSPRYQAMVDLLFDIQRIHGFGIIDLWHDAAWNAIPDDRRALYMHDPVHPTKAGYRDWWGPEMVRQLLDLMR</sequence>
<name>A0A087E2J2_9BIFI</name>